<dbReference type="CDD" id="cd06530">
    <property type="entry name" value="S26_SPase_I"/>
    <property type="match status" value="1"/>
</dbReference>
<dbReference type="AlphaFoldDB" id="A0A3E0U680"/>
<name>A0A3E0U680_9GAMM</name>
<dbReference type="InterPro" id="IPR000223">
    <property type="entry name" value="Pept_S26A_signal_pept_1"/>
</dbReference>
<dbReference type="PRINTS" id="PR00727">
    <property type="entry name" value="LEADERPTASE"/>
</dbReference>
<dbReference type="GO" id="GO:0016020">
    <property type="term" value="C:membrane"/>
    <property type="evidence" value="ECO:0007669"/>
    <property type="project" value="UniProtKB-SubCell"/>
</dbReference>
<evidence type="ECO:0000256" key="2">
    <source>
        <dbReference type="ARBA" id="ARBA00009370"/>
    </source>
</evidence>
<comment type="caution">
    <text evidence="9">The sequence shown here is derived from an EMBL/GenBank/DDBJ whole genome shotgun (WGS) entry which is preliminary data.</text>
</comment>
<sequence length="228" mass="26061">MTRKLGSSFKVWFKENRSLFVFIALMCVFRSAVADWNDVPTGSMKPTIVEGDRIFINKMAYDLRVPFTHISLMKTGEPAYGDIVIFDSKAADNRLVKRVIGLPGDTVSMIDNRVFINEQPSNYKIVDTSNTVNDYIEQPSHASSKQHFVRTSHTKRAFDSFNQVTVPEGHYLVLGDNRDNSADSRFIGFVPRGEIVGKSEHVAFSMNYDNYYLPRLERFFKPLDPEQT</sequence>
<proteinExistence type="inferred from homology"/>
<evidence type="ECO:0000259" key="8">
    <source>
        <dbReference type="Pfam" id="PF10502"/>
    </source>
</evidence>
<dbReference type="RefSeq" id="WP_116017998.1">
    <property type="nucleotide sequence ID" value="NZ_QUOT01000001.1"/>
</dbReference>
<comment type="subcellular location">
    <subcellularLocation>
        <location evidence="7">Membrane</location>
        <topology evidence="7">Multi-pass membrane protein</topology>
    </subcellularLocation>
</comment>
<evidence type="ECO:0000256" key="7">
    <source>
        <dbReference type="RuleBase" id="RU362042"/>
    </source>
</evidence>
<dbReference type="SUPFAM" id="SSF51306">
    <property type="entry name" value="LexA/Signal peptidase"/>
    <property type="match status" value="1"/>
</dbReference>
<dbReference type="EC" id="3.4.21.89" evidence="3 7"/>
<gene>
    <name evidence="9" type="primary">lepB</name>
    <name evidence="9" type="ORF">DXX94_17900</name>
</gene>
<dbReference type="GO" id="GO:0006465">
    <property type="term" value="P:signal peptide processing"/>
    <property type="evidence" value="ECO:0007669"/>
    <property type="project" value="InterPro"/>
</dbReference>
<protein>
    <recommendedName>
        <fullName evidence="4 7">Signal peptidase I</fullName>
        <ecNumber evidence="3 7">3.4.21.89</ecNumber>
    </recommendedName>
</protein>
<evidence type="ECO:0000256" key="4">
    <source>
        <dbReference type="ARBA" id="ARBA00019232"/>
    </source>
</evidence>
<keyword evidence="7" id="KW-0645">Protease</keyword>
<dbReference type="Proteomes" id="UP000256899">
    <property type="component" value="Unassembled WGS sequence"/>
</dbReference>
<dbReference type="InterPro" id="IPR019757">
    <property type="entry name" value="Pept_S26A_signal_pept_1_Lys-AS"/>
</dbReference>
<keyword evidence="5 7" id="KW-0378">Hydrolase</keyword>
<dbReference type="PROSITE" id="PS00761">
    <property type="entry name" value="SPASE_I_3"/>
    <property type="match status" value="1"/>
</dbReference>
<comment type="similarity">
    <text evidence="2 7">Belongs to the peptidase S26 family.</text>
</comment>
<keyword evidence="10" id="KW-1185">Reference proteome</keyword>
<dbReference type="InterPro" id="IPR019533">
    <property type="entry name" value="Peptidase_S26"/>
</dbReference>
<feature type="active site" evidence="6">
    <location>
        <position position="97"/>
    </location>
</feature>
<comment type="catalytic activity">
    <reaction evidence="1 7">
        <text>Cleavage of hydrophobic, N-terminal signal or leader sequences from secreted and periplasmic proteins.</text>
        <dbReference type="EC" id="3.4.21.89"/>
    </reaction>
</comment>
<evidence type="ECO:0000313" key="9">
    <source>
        <dbReference type="EMBL" id="REL32436.1"/>
    </source>
</evidence>
<dbReference type="GO" id="GO:0004252">
    <property type="term" value="F:serine-type endopeptidase activity"/>
    <property type="evidence" value="ECO:0007669"/>
    <property type="project" value="InterPro"/>
</dbReference>
<accession>A0A3E0U680</accession>
<dbReference type="Gene3D" id="2.10.109.10">
    <property type="entry name" value="Umud Fragment, subunit A"/>
    <property type="match status" value="1"/>
</dbReference>
<dbReference type="InterPro" id="IPR019758">
    <property type="entry name" value="Pept_S26A_signal_pept_1_CS"/>
</dbReference>
<dbReference type="PANTHER" id="PTHR43390">
    <property type="entry name" value="SIGNAL PEPTIDASE I"/>
    <property type="match status" value="1"/>
</dbReference>
<evidence type="ECO:0000256" key="1">
    <source>
        <dbReference type="ARBA" id="ARBA00000677"/>
    </source>
</evidence>
<evidence type="ECO:0000256" key="6">
    <source>
        <dbReference type="PIRSR" id="PIRSR600223-1"/>
    </source>
</evidence>
<feature type="domain" description="Peptidase S26" evidence="8">
    <location>
        <begin position="18"/>
        <end position="201"/>
    </location>
</feature>
<evidence type="ECO:0000256" key="3">
    <source>
        <dbReference type="ARBA" id="ARBA00013208"/>
    </source>
</evidence>
<reference evidence="10" key="1">
    <citation type="submission" date="2018-08" db="EMBL/GenBank/DDBJ databases">
        <title>Thalassotalea euphylliae genome.</title>
        <authorList>
            <person name="Summers S."/>
            <person name="Rice S.A."/>
            <person name="Freckelton M.L."/>
            <person name="Nedved B.T."/>
            <person name="Hadfield M.G."/>
        </authorList>
    </citation>
    <scope>NUCLEOTIDE SEQUENCE [LARGE SCALE GENOMIC DNA]</scope>
    <source>
        <strain evidence="10">H3</strain>
    </source>
</reference>
<evidence type="ECO:0000256" key="5">
    <source>
        <dbReference type="ARBA" id="ARBA00022801"/>
    </source>
</evidence>
<dbReference type="NCBIfam" id="TIGR02227">
    <property type="entry name" value="sigpep_I_bact"/>
    <property type="match status" value="1"/>
</dbReference>
<dbReference type="GO" id="GO:0009003">
    <property type="term" value="F:signal peptidase activity"/>
    <property type="evidence" value="ECO:0007669"/>
    <property type="project" value="UniProtKB-EC"/>
</dbReference>
<dbReference type="InterPro" id="IPR036286">
    <property type="entry name" value="LexA/Signal_pep-like_sf"/>
</dbReference>
<evidence type="ECO:0000313" key="10">
    <source>
        <dbReference type="Proteomes" id="UP000256899"/>
    </source>
</evidence>
<dbReference type="PROSITE" id="PS00760">
    <property type="entry name" value="SPASE_I_2"/>
    <property type="match status" value="1"/>
</dbReference>
<dbReference type="EMBL" id="QUOT01000001">
    <property type="protein sequence ID" value="REL32436.1"/>
    <property type="molecule type" value="Genomic_DNA"/>
</dbReference>
<dbReference type="PANTHER" id="PTHR43390:SF1">
    <property type="entry name" value="CHLOROPLAST PROCESSING PEPTIDASE"/>
    <property type="match status" value="1"/>
</dbReference>
<organism evidence="9 10">
    <name type="scientific">Thalassotalea euphylliae</name>
    <dbReference type="NCBI Taxonomy" id="1655234"/>
    <lineage>
        <taxon>Bacteria</taxon>
        <taxon>Pseudomonadati</taxon>
        <taxon>Pseudomonadota</taxon>
        <taxon>Gammaproteobacteria</taxon>
        <taxon>Alteromonadales</taxon>
        <taxon>Colwelliaceae</taxon>
        <taxon>Thalassotalea</taxon>
    </lineage>
</organism>
<feature type="active site" evidence="6">
    <location>
        <position position="43"/>
    </location>
</feature>
<dbReference type="Pfam" id="PF10502">
    <property type="entry name" value="Peptidase_S26"/>
    <property type="match status" value="1"/>
</dbReference>